<dbReference type="OrthoDB" id="1937245at2759"/>
<evidence type="ECO:0000256" key="1">
    <source>
        <dbReference type="SAM" id="MobiDB-lite"/>
    </source>
</evidence>
<dbReference type="STRING" id="4565.A0A3B6FLH8"/>
<reference evidence="2" key="2">
    <citation type="submission" date="2018-10" db="UniProtKB">
        <authorList>
            <consortium name="EnsemblPlants"/>
        </authorList>
    </citation>
    <scope>IDENTIFICATION</scope>
</reference>
<dbReference type="Gramene" id="TraesCS3B03G0328500.1">
    <property type="protein sequence ID" value="TraesCS3B03G0328500.1.CDS"/>
    <property type="gene ID" value="TraesCS3B03G0328500"/>
</dbReference>
<name>A0A3B6FLH8_WHEAT</name>
<feature type="compositionally biased region" description="Acidic residues" evidence="1">
    <location>
        <begin position="102"/>
        <end position="113"/>
    </location>
</feature>
<accession>A0A3B6FLH8</accession>
<feature type="compositionally biased region" description="Low complexity" evidence="1">
    <location>
        <begin position="72"/>
        <end position="83"/>
    </location>
</feature>
<dbReference type="EnsemblPlants" id="TraesCS3B02G138300.1">
    <property type="protein sequence ID" value="TraesCS3B02G138300.1"/>
    <property type="gene ID" value="TraesCS3B02G138300"/>
</dbReference>
<feature type="compositionally biased region" description="Acidic residues" evidence="1">
    <location>
        <begin position="148"/>
        <end position="173"/>
    </location>
</feature>
<evidence type="ECO:0000313" key="2">
    <source>
        <dbReference type="EnsemblPlants" id="TraesCS3B02G138300.1"/>
    </source>
</evidence>
<feature type="region of interest" description="Disordered" evidence="1">
    <location>
        <begin position="72"/>
        <end position="173"/>
    </location>
</feature>
<keyword evidence="3" id="KW-1185">Reference proteome</keyword>
<protein>
    <submittedName>
        <fullName evidence="2">Uncharacterized protein</fullName>
    </submittedName>
</protein>
<reference evidence="2" key="1">
    <citation type="submission" date="2018-08" db="EMBL/GenBank/DDBJ databases">
        <authorList>
            <person name="Rossello M."/>
        </authorList>
    </citation>
    <scope>NUCLEOTIDE SEQUENCE [LARGE SCALE GENOMIC DNA]</scope>
    <source>
        <strain evidence="2">cv. Chinese Spring</strain>
    </source>
</reference>
<dbReference type="Proteomes" id="UP000019116">
    <property type="component" value="Chromosome 3B"/>
</dbReference>
<dbReference type="Gramene" id="TraesCS3B02G138300.1">
    <property type="protein sequence ID" value="TraesCS3B02G138300.1"/>
    <property type="gene ID" value="TraesCS3B02G138300"/>
</dbReference>
<organism evidence="2">
    <name type="scientific">Triticum aestivum</name>
    <name type="common">Wheat</name>
    <dbReference type="NCBI Taxonomy" id="4565"/>
    <lineage>
        <taxon>Eukaryota</taxon>
        <taxon>Viridiplantae</taxon>
        <taxon>Streptophyta</taxon>
        <taxon>Embryophyta</taxon>
        <taxon>Tracheophyta</taxon>
        <taxon>Spermatophyta</taxon>
        <taxon>Magnoliopsida</taxon>
        <taxon>Liliopsida</taxon>
        <taxon>Poales</taxon>
        <taxon>Poaceae</taxon>
        <taxon>BOP clade</taxon>
        <taxon>Pooideae</taxon>
        <taxon>Triticodae</taxon>
        <taxon>Triticeae</taxon>
        <taxon>Triticinae</taxon>
        <taxon>Triticum</taxon>
    </lineage>
</organism>
<sequence length="173" mass="19843">MQRFQKRREKVGENSFEALVIEDFDSGNEWVDPSLLQPQGARGCPKDHQDITWEDVDVAIGASSNLSRNLHRTTTTLRRGQTNVLLQHYARKRPTTTQPTIPEEDEAEEDLEQEQYSSMPNAEGEDLDYVEDDDDVSNDNQEPTNIDQDGEDNTNANEFDDDDFDWDFESGEI</sequence>
<evidence type="ECO:0000313" key="3">
    <source>
        <dbReference type="Proteomes" id="UP000019116"/>
    </source>
</evidence>
<proteinExistence type="predicted"/>
<feature type="compositionally biased region" description="Acidic residues" evidence="1">
    <location>
        <begin position="123"/>
        <end position="137"/>
    </location>
</feature>
<dbReference type="AlphaFoldDB" id="A0A3B6FLH8"/>